<dbReference type="CDD" id="cd01094">
    <property type="entry name" value="Alkanesulfonate_monoxygenase"/>
    <property type="match status" value="1"/>
</dbReference>
<dbReference type="GO" id="GO:0046306">
    <property type="term" value="P:alkanesulfonate catabolic process"/>
    <property type="evidence" value="ECO:0007669"/>
    <property type="project" value="TreeGrafter"/>
</dbReference>
<dbReference type="InterPro" id="IPR036291">
    <property type="entry name" value="NAD(P)-bd_dom_sf"/>
</dbReference>
<dbReference type="InterPro" id="IPR013154">
    <property type="entry name" value="ADH-like_N"/>
</dbReference>
<accession>A0A2S6BTW7</accession>
<dbReference type="Pfam" id="PF00107">
    <property type="entry name" value="ADH_zinc_N"/>
    <property type="match status" value="1"/>
</dbReference>
<evidence type="ECO:0000259" key="8">
    <source>
        <dbReference type="Pfam" id="PF00107"/>
    </source>
</evidence>
<evidence type="ECO:0000256" key="3">
    <source>
        <dbReference type="ARBA" id="ARBA00022630"/>
    </source>
</evidence>
<dbReference type="EMBL" id="PNEN01001772">
    <property type="protein sequence ID" value="PPJ50924.1"/>
    <property type="molecule type" value="Genomic_DNA"/>
</dbReference>
<evidence type="ECO:0000256" key="4">
    <source>
        <dbReference type="ARBA" id="ARBA00022643"/>
    </source>
</evidence>
<dbReference type="InterPro" id="IPR011032">
    <property type="entry name" value="GroES-like_sf"/>
</dbReference>
<evidence type="ECO:0000313" key="12">
    <source>
        <dbReference type="Proteomes" id="UP000237631"/>
    </source>
</evidence>
<feature type="region of interest" description="Disordered" evidence="7">
    <location>
        <begin position="1063"/>
        <end position="1085"/>
    </location>
</feature>
<keyword evidence="6" id="KW-0503">Monooxygenase</keyword>
<dbReference type="STRING" id="357750.A0A2S6BTW7"/>
<evidence type="ECO:0000313" key="11">
    <source>
        <dbReference type="EMBL" id="PPJ50924.1"/>
    </source>
</evidence>
<name>A0A2S6BTW7_9PEZI</name>
<feature type="region of interest" description="Disordered" evidence="7">
    <location>
        <begin position="1"/>
        <end position="75"/>
    </location>
</feature>
<gene>
    <name evidence="11" type="ORF">CBER1_07617</name>
</gene>
<dbReference type="InterPro" id="IPR024014">
    <property type="entry name" value="DMSO2_SphG"/>
</dbReference>
<dbReference type="Pfam" id="PF08240">
    <property type="entry name" value="ADH_N"/>
    <property type="match status" value="1"/>
</dbReference>
<evidence type="ECO:0000256" key="7">
    <source>
        <dbReference type="SAM" id="MobiDB-lite"/>
    </source>
</evidence>
<protein>
    <submittedName>
        <fullName evidence="11">Uncharacterized protein</fullName>
    </submittedName>
</protein>
<dbReference type="SUPFAM" id="SSF51679">
    <property type="entry name" value="Bacterial luciferase-like"/>
    <property type="match status" value="1"/>
</dbReference>
<dbReference type="Proteomes" id="UP000237631">
    <property type="component" value="Unassembled WGS sequence"/>
</dbReference>
<feature type="compositionally biased region" description="Polar residues" evidence="7">
    <location>
        <begin position="1"/>
        <end position="10"/>
    </location>
</feature>
<feature type="region of interest" description="Disordered" evidence="7">
    <location>
        <begin position="943"/>
        <end position="963"/>
    </location>
</feature>
<dbReference type="SUPFAM" id="SSF50129">
    <property type="entry name" value="GroES-like"/>
    <property type="match status" value="1"/>
</dbReference>
<dbReference type="NCBIfam" id="TIGR04021">
    <property type="entry name" value="LLM_DMSO2_sfnG"/>
    <property type="match status" value="1"/>
</dbReference>
<keyword evidence="3" id="KW-0285">Flavoprotein</keyword>
<proteinExistence type="inferred from homology"/>
<dbReference type="Pfam" id="PF00296">
    <property type="entry name" value="Bac_luciferase"/>
    <property type="match status" value="1"/>
</dbReference>
<evidence type="ECO:0000256" key="5">
    <source>
        <dbReference type="ARBA" id="ARBA00023002"/>
    </source>
</evidence>
<evidence type="ECO:0000259" key="9">
    <source>
        <dbReference type="Pfam" id="PF00296"/>
    </source>
</evidence>
<dbReference type="InterPro" id="IPR047122">
    <property type="entry name" value="Trans-enoyl_RdTase-like"/>
</dbReference>
<sequence length="1396" mass="152875">MPSTYNSSPFLSLRPDSECGRTKAQGGRSFSSLSGHATPNGHGNGANAHTNGYSNGYSNGDSNGNGTRSPAGSSQDEFLRLDAPQQDLLLLHGPRQKYKLEKSSSIPELQGDREILIQVLAIGLNPVDWKGADYGFSQPSYPWVNGRDFAGIVVRAPRNNSRIQQGDVVFGPSTDYRDVRKAAYQEYVVTTDYNVTRIPQGVSVKEGAALGVAYVAAITALGVSFGLDLSNLRNAPRGPDLLQLTRQLDPRNVPDDIRDEIFSGIPVDERPQPGEWLAIWGANSMTGQIALQIAKHAGLKVACIADLAHGGQRLSTLGADFMVDKYDDKRAIDILKAVSGGKLRFGIDCNGKDSATSLQDALTQSDTGLRSHLLGLNGLPKSVGRGVVHHKLPIKVFHEAPIVGEAVSVWLEDLLVHKSLQLPEVEIAQGGLAGINDALDRMRTGKIGGKRVVVPVGEEGKSGPGTPLSNGAVPNGIAATATENQSLEYADSLNSDPDRVRFAYWVPNVSGGLVISKIKQNTHWGLKANVKYAKTAERVGFEYALSQIRFMAGYGAEFQHEPVSMSQALLHETQRLKLIIALLPGPWNPAVASKIIASIDQYSEGRACVNIVSGWFKAEFTAIGQWWLDHAERYRRSNEFIRCLKGIWTNDSFTFKGDFYQFHNFPLKPKPLSLPGRPHPEIFQGGNSDDAKENAGSVSDYYFMNGNTLEGFQAQIGDVKERAKKNNREGQVGFALNAFVICRETEEEAIRVLQEIQGKADPEAVEGFRQQVQNAGSSTSNKSGMWANSKFEDLVQYNDGFKTKLIGTKEQIADRIVLLKSLGVNIILTAFLHYDEEIEQFGREVLPLVRELERQGRGKDTADEIRRTGDVYKAKEKNSSSNVEYVSTRPLPSSLAEASEVAGETRVDGAILEQELGPESKPSSAADLTTATGSQPVARTVEQVSAPSIQEHPSPQLQQHEDEAVTHEEERWFAPEAAPKAEHFYGPSHDQGTSDELELGFQISEPMGIPEDFVRESSANSRRPPPEVFTAETVVHEDIFRTLPEIPSNSSAGAFRLLDGNIDSRVNSPVGSVNGDHDEDEEDEEEVERQVDSRADFNSAPPDTTAADVKSEFLSESLANSSKDDQNEDEKHNSKLDDIEEDQDQPSPTTPTAEEAEAWCHYTLNTNDNYIQIRPIYTKEERPQPAYNKFRALLFKMRTSNLFYILPALLQTAYAAPANTYTSLNTRSDPDTFKIHIYNNCPWTKQFALYQITPTFGMNEMSQPLNIPSKKSSIIDAPYKALGMRLSGHAEWGTGGQWKAQALFEFGYAAVEYGGASLAGSAYDASVMKGSDADIGVAIYPIDNGKGSKSCESKSCSPWDCPADQGWTEPEQVNVGSPADTVCYKGKTDFKVVYCP</sequence>
<evidence type="ECO:0000256" key="2">
    <source>
        <dbReference type="ARBA" id="ARBA00011245"/>
    </source>
</evidence>
<dbReference type="PANTHER" id="PTHR42847">
    <property type="entry name" value="ALKANESULFONATE MONOOXYGENASE"/>
    <property type="match status" value="1"/>
</dbReference>
<feature type="compositionally biased region" description="Low complexity" evidence="7">
    <location>
        <begin position="35"/>
        <end position="66"/>
    </location>
</feature>
<feature type="compositionally biased region" description="Polar residues" evidence="7">
    <location>
        <begin position="943"/>
        <end position="958"/>
    </location>
</feature>
<evidence type="ECO:0000256" key="1">
    <source>
        <dbReference type="ARBA" id="ARBA00008072"/>
    </source>
</evidence>
<dbReference type="OrthoDB" id="2558704at2759"/>
<feature type="region of interest" description="Disordered" evidence="7">
    <location>
        <begin position="879"/>
        <end position="903"/>
    </location>
</feature>
<dbReference type="InterPro" id="IPR013149">
    <property type="entry name" value="ADH-like_C"/>
</dbReference>
<dbReference type="CDD" id="cd08249">
    <property type="entry name" value="enoyl_reductase_like"/>
    <property type="match status" value="1"/>
</dbReference>
<evidence type="ECO:0000256" key="6">
    <source>
        <dbReference type="ARBA" id="ARBA00023033"/>
    </source>
</evidence>
<keyword evidence="4" id="KW-0288">FMN</keyword>
<dbReference type="GO" id="GO:0016651">
    <property type="term" value="F:oxidoreductase activity, acting on NAD(P)H"/>
    <property type="evidence" value="ECO:0007669"/>
    <property type="project" value="InterPro"/>
</dbReference>
<comment type="subunit">
    <text evidence="2">Monomer.</text>
</comment>
<dbReference type="InterPro" id="IPR036661">
    <property type="entry name" value="Luciferase-like_sf"/>
</dbReference>
<feature type="compositionally biased region" description="Basic and acidic residues" evidence="7">
    <location>
        <begin position="1122"/>
        <end position="1137"/>
    </location>
</feature>
<dbReference type="PANTHER" id="PTHR42847:SF4">
    <property type="entry name" value="ALKANESULFONATE MONOOXYGENASE-RELATED"/>
    <property type="match status" value="1"/>
</dbReference>
<dbReference type="Gene3D" id="3.40.50.720">
    <property type="entry name" value="NAD(P)-binding Rossmann-like Domain"/>
    <property type="match status" value="1"/>
</dbReference>
<feature type="domain" description="Alcohol dehydrogenase-like C-terminal" evidence="8">
    <location>
        <begin position="287"/>
        <end position="379"/>
    </location>
</feature>
<dbReference type="Gene3D" id="3.20.20.30">
    <property type="entry name" value="Luciferase-like domain"/>
    <property type="match status" value="1"/>
</dbReference>
<comment type="similarity">
    <text evidence="1">Belongs to the zinc-containing alcohol dehydrogenase family.</text>
</comment>
<feature type="domain" description="Alcohol dehydrogenase-like N-terminal" evidence="10">
    <location>
        <begin position="111"/>
        <end position="199"/>
    </location>
</feature>
<organism evidence="11 12">
    <name type="scientific">Cercospora berteroae</name>
    <dbReference type="NCBI Taxonomy" id="357750"/>
    <lineage>
        <taxon>Eukaryota</taxon>
        <taxon>Fungi</taxon>
        <taxon>Dikarya</taxon>
        <taxon>Ascomycota</taxon>
        <taxon>Pezizomycotina</taxon>
        <taxon>Dothideomycetes</taxon>
        <taxon>Dothideomycetidae</taxon>
        <taxon>Mycosphaerellales</taxon>
        <taxon>Mycosphaerellaceae</taxon>
        <taxon>Cercospora</taxon>
    </lineage>
</organism>
<reference evidence="12" key="1">
    <citation type="journal article" date="2017" name="bioRxiv">
        <title>Conservation of a gene cluster reveals novel cercosporin biosynthetic mechanisms and extends production to the genus Colletotrichum.</title>
        <authorList>
            <person name="de Jonge R."/>
            <person name="Ebert M.K."/>
            <person name="Huitt-Roehl C.R."/>
            <person name="Pal P."/>
            <person name="Suttle J.C."/>
            <person name="Spanner R.E."/>
            <person name="Neubauer J.D."/>
            <person name="Jurick W.M.II."/>
            <person name="Stott K.A."/>
            <person name="Secor G.A."/>
            <person name="Thomma B.P.H.J."/>
            <person name="Van de Peer Y."/>
            <person name="Townsend C.A."/>
            <person name="Bolton M.D."/>
        </authorList>
    </citation>
    <scope>NUCLEOTIDE SEQUENCE [LARGE SCALE GENOMIC DNA]</scope>
    <source>
        <strain evidence="12">CBS538.71</strain>
    </source>
</reference>
<feature type="region of interest" description="Disordered" evidence="7">
    <location>
        <begin position="1116"/>
        <end position="1154"/>
    </location>
</feature>
<keyword evidence="5" id="KW-0560">Oxidoreductase</keyword>
<dbReference type="Gene3D" id="3.90.180.10">
    <property type="entry name" value="Medium-chain alcohol dehydrogenases, catalytic domain"/>
    <property type="match status" value="1"/>
</dbReference>
<dbReference type="SUPFAM" id="SSF51735">
    <property type="entry name" value="NAD(P)-binding Rossmann-fold domains"/>
    <property type="match status" value="1"/>
</dbReference>
<evidence type="ECO:0000259" key="10">
    <source>
        <dbReference type="Pfam" id="PF08240"/>
    </source>
</evidence>
<comment type="caution">
    <text evidence="11">The sequence shown here is derived from an EMBL/GenBank/DDBJ whole genome shotgun (WGS) entry which is preliminary data.</text>
</comment>
<keyword evidence="12" id="KW-1185">Reference proteome</keyword>
<dbReference type="InterPro" id="IPR011251">
    <property type="entry name" value="Luciferase-like_dom"/>
</dbReference>
<dbReference type="InterPro" id="IPR050172">
    <property type="entry name" value="SsuD_RutA_monooxygenase"/>
</dbReference>
<dbReference type="GO" id="GO:0008726">
    <property type="term" value="F:alkanesulfonate monooxygenase activity"/>
    <property type="evidence" value="ECO:0007669"/>
    <property type="project" value="TreeGrafter"/>
</dbReference>
<feature type="domain" description="Luciferase-like" evidence="9">
    <location>
        <begin position="518"/>
        <end position="825"/>
    </location>
</feature>